<dbReference type="Proteomes" id="UP000605846">
    <property type="component" value="Unassembled WGS sequence"/>
</dbReference>
<dbReference type="GO" id="GO:0030674">
    <property type="term" value="F:protein-macromolecule adaptor activity"/>
    <property type="evidence" value="ECO:0007669"/>
    <property type="project" value="InterPro"/>
</dbReference>
<evidence type="ECO:0000256" key="1">
    <source>
        <dbReference type="ARBA" id="ARBA00004125"/>
    </source>
</evidence>
<dbReference type="FunFam" id="2.30.30.40:FF:000072">
    <property type="entry name" value="Unconventional Myosin IB"/>
    <property type="match status" value="1"/>
</dbReference>
<dbReference type="InterPro" id="IPR013761">
    <property type="entry name" value="SAM/pointed_sf"/>
</dbReference>
<dbReference type="Pfam" id="PF00018">
    <property type="entry name" value="SH3_1"/>
    <property type="match status" value="2"/>
</dbReference>
<dbReference type="GO" id="GO:0043130">
    <property type="term" value="F:ubiquitin binding"/>
    <property type="evidence" value="ECO:0007669"/>
    <property type="project" value="InterPro"/>
</dbReference>
<dbReference type="InterPro" id="IPR035800">
    <property type="entry name" value="Sla1_SH3_1"/>
</dbReference>
<feature type="domain" description="SH3" evidence="13">
    <location>
        <begin position="2"/>
        <end position="68"/>
    </location>
</feature>
<dbReference type="InterPro" id="IPR056996">
    <property type="entry name" value="PH_SLA1"/>
</dbReference>
<evidence type="ECO:0000256" key="11">
    <source>
        <dbReference type="PROSITE-ProRule" id="PRU00192"/>
    </source>
</evidence>
<evidence type="ECO:0000256" key="10">
    <source>
        <dbReference type="ARBA" id="ARBA00023212"/>
    </source>
</evidence>
<feature type="domain" description="SH3" evidence="13">
    <location>
        <begin position="323"/>
        <end position="384"/>
    </location>
</feature>
<keyword evidence="7" id="KW-0254">Endocytosis</keyword>
<dbReference type="Pfam" id="PF03983">
    <property type="entry name" value="SHD1"/>
    <property type="match status" value="1"/>
</dbReference>
<evidence type="ECO:0000256" key="5">
    <source>
        <dbReference type="ARBA" id="ARBA00020357"/>
    </source>
</evidence>
<evidence type="ECO:0000256" key="6">
    <source>
        <dbReference type="ARBA" id="ARBA00022443"/>
    </source>
</evidence>
<name>A0A8H7EVH1_9FUNG</name>
<sequence>MKYITICKALYDYDAQTEEELSFKEDDILYILEKDDDDWWKAQLKIPSLEQIGPVGLIPANYITEADSIGAVKALYDYQAQQEEELTIKEDDILILYENDDPDWFLVKSEQGHIGLVPSNYIEEINDHEEASTTNGGLADGHPPASVSPSPLTATPEKSHTLNTNDEAVSWSVNEYDTEKKKKKKSKGNLLVGNGMLCYGSETDKVSPVRQFAILDVTNYSQDGKNLHIEIGDATKTVLDFQASSKSEAKAVIVKIEESKLTASAGNPIISTPIPPSTQQSHITHDTQFMEEAASYRQSDQSNQIHEPTAKPEPELEIPDAACEPKWAIVLYDFEAEGEGEISVKTMEQVLVTDYVSSNEWWTIEHKDGSTGIVPMTYVKFQDEYEAQLAAEDEMLRKQELEEAERQRIEAENAAALNRRQEEEERERQRMEEEKEKNRQLEAERRRKMQEEAKQRELDAKRLAARSAAAVVSPPPIQGSASPRRSQIPAPPPPVKSQPTRAVSADNAATSERPKQTHDSGKPDPAKVRVWTDRTGAFKVEAQFLAVHNGKIRLHKTNGVKIDVPVQKMCIEDIRFIERESGLKLLEDRNDNIPLAHLASKGAETDRSKKGWDWFDFFTKANIPMQSSLRYATSFQAERLGENDVQKLTHRRMKSLGMTERHVQRLQRFIETEVAEPASDDEDTKKSAHKGKKTVTFGATSIIDDGAEAEDDGYYAQGSASSDNVQWQIEQDERLARQLQEEENKGSNSPVQRSVGLQRRGTGRPTPSNAAPKDVNSDILEKIKSQLSTEPLKPSPAVPISPALPSAPPATALPQQPASNKQTSHVGFEDDAWAPRASSPIAMPASSKTAADEAMAQTKAAWSAPAPPAPPPPPPAPVVAPPANNLNVQPMMNSTQVAPPPPPRAPPVQQAPVPLPPRQRPTPQLSQQNKVDSQLLSQWTNGANGNNSATQQSSVPQPQQPTPSATFPHNSGTLQQQAFVMQQQAVSPQAYGMQQQQQTPIMQVQPPQIQASQPQSYVNLQQQPQVTGMQLPPQQLQPYNQAANTGMQFMQVPLQQSVQNPQFTGMHPTPSVASTTVPLSSVLPAPLVPSSASMAGMQPQQMTGFGTPAGQLNSPSMNSPNLSSRTWANANIECHLAAPENPFGNTPSQTPQMTGMQQYPTSAPAPSPSQVFASMTGQRANGQVPQTTGFSQFGMTSQANNPNDKYAVFKNVDSNSPSLFNQAQQTFQQPQQTGFVQMQAQAFNGSGFANQVPPQQQQFYNRW</sequence>
<protein>
    <recommendedName>
        <fullName evidence="5">Actin cytoskeleton-regulatory complex protein SLA1</fullName>
    </recommendedName>
</protein>
<dbReference type="InterPro" id="IPR001452">
    <property type="entry name" value="SH3_domain"/>
</dbReference>
<dbReference type="InterPro" id="IPR036028">
    <property type="entry name" value="SH3-like_dom_sf"/>
</dbReference>
<dbReference type="GO" id="GO:0030479">
    <property type="term" value="C:actin cortical patch"/>
    <property type="evidence" value="ECO:0007669"/>
    <property type="project" value="UniProtKB-SubCell"/>
</dbReference>
<dbReference type="AlphaFoldDB" id="A0A8H7EVH1"/>
<keyword evidence="10" id="KW-0206">Cytoskeleton</keyword>
<feature type="region of interest" description="Disordered" evidence="12">
    <location>
        <begin position="131"/>
        <end position="166"/>
    </location>
</feature>
<dbReference type="CDD" id="cd11773">
    <property type="entry name" value="SH3_Sla1p_1"/>
    <property type="match status" value="1"/>
</dbReference>
<dbReference type="Gene3D" id="2.30.30.40">
    <property type="entry name" value="SH3 Domains"/>
    <property type="match status" value="3"/>
</dbReference>
<evidence type="ECO:0000259" key="13">
    <source>
        <dbReference type="PROSITE" id="PS50002"/>
    </source>
</evidence>
<feature type="compositionally biased region" description="Low complexity" evidence="12">
    <location>
        <begin position="800"/>
        <end position="819"/>
    </location>
</feature>
<dbReference type="Pfam" id="PF14604">
    <property type="entry name" value="SH3_9"/>
    <property type="match status" value="1"/>
</dbReference>
<dbReference type="SMART" id="SM00326">
    <property type="entry name" value="SH3"/>
    <property type="match status" value="3"/>
</dbReference>
<feature type="compositionally biased region" description="Pro residues" evidence="12">
    <location>
        <begin position="865"/>
        <end position="880"/>
    </location>
</feature>
<feature type="compositionally biased region" description="Low complexity" evidence="12">
    <location>
        <begin position="948"/>
        <end position="966"/>
    </location>
</feature>
<dbReference type="GO" id="GO:0010008">
    <property type="term" value="C:endosome membrane"/>
    <property type="evidence" value="ECO:0007669"/>
    <property type="project" value="UniProtKB-SubCell"/>
</dbReference>
<feature type="compositionally biased region" description="Polar residues" evidence="12">
    <location>
        <begin position="929"/>
        <end position="947"/>
    </location>
</feature>
<keyword evidence="6 11" id="KW-0728">SH3 domain</keyword>
<accession>A0A8H7EVH1</accession>
<dbReference type="PROSITE" id="PS50002">
    <property type="entry name" value="SH3"/>
    <property type="match status" value="3"/>
</dbReference>
<feature type="compositionally biased region" description="Basic and acidic residues" evidence="12">
    <location>
        <begin position="419"/>
        <end position="462"/>
    </location>
</feature>
<dbReference type="OrthoDB" id="5971719at2759"/>
<evidence type="ECO:0000313" key="14">
    <source>
        <dbReference type="EMBL" id="KAF7732290.1"/>
    </source>
</evidence>
<evidence type="ECO:0000256" key="7">
    <source>
        <dbReference type="ARBA" id="ARBA00022583"/>
    </source>
</evidence>
<proteinExistence type="inferred from homology"/>
<dbReference type="GO" id="GO:0042802">
    <property type="term" value="F:identical protein binding"/>
    <property type="evidence" value="ECO:0007669"/>
    <property type="project" value="InterPro"/>
</dbReference>
<feature type="domain" description="SH3" evidence="13">
    <location>
        <begin position="72"/>
        <end position="127"/>
    </location>
</feature>
<keyword evidence="10" id="KW-0963">Cytoplasm</keyword>
<feature type="region of interest" description="Disordered" evidence="12">
    <location>
        <begin position="788"/>
        <end position="971"/>
    </location>
</feature>
<dbReference type="InterPro" id="IPR007131">
    <property type="entry name" value="SHD1"/>
</dbReference>
<keyword evidence="15" id="KW-1185">Reference proteome</keyword>
<keyword evidence="9" id="KW-0009">Actin-binding</keyword>
<dbReference type="Pfam" id="PF24081">
    <property type="entry name" value="PH_SLA1"/>
    <property type="match status" value="1"/>
</dbReference>
<feature type="compositionally biased region" description="Polar residues" evidence="12">
    <location>
        <begin position="884"/>
        <end position="893"/>
    </location>
</feature>
<dbReference type="SUPFAM" id="SSF50044">
    <property type="entry name" value="SH3-domain"/>
    <property type="match status" value="3"/>
</dbReference>
<organism evidence="14 15">
    <name type="scientific">Apophysomyces ossiformis</name>
    <dbReference type="NCBI Taxonomy" id="679940"/>
    <lineage>
        <taxon>Eukaryota</taxon>
        <taxon>Fungi</taxon>
        <taxon>Fungi incertae sedis</taxon>
        <taxon>Mucoromycota</taxon>
        <taxon>Mucoromycotina</taxon>
        <taxon>Mucoromycetes</taxon>
        <taxon>Mucorales</taxon>
        <taxon>Mucorineae</taxon>
        <taxon>Mucoraceae</taxon>
        <taxon>Apophysomyces</taxon>
    </lineage>
</organism>
<comment type="subcellular location">
    <subcellularLocation>
        <location evidence="3">Cell membrane</location>
        <topology evidence="3">Peripheral membrane protein</topology>
        <orientation evidence="3">Cytoplasmic side</orientation>
    </subcellularLocation>
    <subcellularLocation>
        <location evidence="2">Cytoplasm</location>
        <location evidence="2">Cytoskeleton</location>
        <location evidence="2">Actin patch</location>
    </subcellularLocation>
    <subcellularLocation>
        <location evidence="1">Endosome membrane</location>
        <topology evidence="1">Peripheral membrane protein</topology>
        <orientation evidence="1">Cytoplasmic side</orientation>
    </subcellularLocation>
</comment>
<feature type="region of interest" description="Disordered" evidence="12">
    <location>
        <begin position="411"/>
        <end position="528"/>
    </location>
</feature>
<feature type="region of interest" description="Disordered" evidence="12">
    <location>
        <begin position="1150"/>
        <end position="1169"/>
    </location>
</feature>
<keyword evidence="8" id="KW-0967">Endosome</keyword>
<reference evidence="14" key="1">
    <citation type="submission" date="2020-01" db="EMBL/GenBank/DDBJ databases">
        <title>Genome Sequencing of Three Apophysomyces-Like Fungal Strains Confirms a Novel Fungal Genus in the Mucoromycota with divergent Burkholderia-like Endosymbiotic Bacteria.</title>
        <authorList>
            <person name="Stajich J.E."/>
            <person name="Macias A.M."/>
            <person name="Carter-House D."/>
            <person name="Lovett B."/>
            <person name="Kasson L.R."/>
            <person name="Berry K."/>
            <person name="Grigoriev I."/>
            <person name="Chang Y."/>
            <person name="Spatafora J."/>
            <person name="Kasson M.T."/>
        </authorList>
    </citation>
    <scope>NUCLEOTIDE SEQUENCE</scope>
    <source>
        <strain evidence="14">NRRL A-21654</strain>
    </source>
</reference>
<evidence type="ECO:0000256" key="2">
    <source>
        <dbReference type="ARBA" id="ARBA00004134"/>
    </source>
</evidence>
<dbReference type="Gene3D" id="1.10.150.50">
    <property type="entry name" value="Transcription Factor, Ets-1"/>
    <property type="match status" value="1"/>
</dbReference>
<dbReference type="EMBL" id="JABAYA010000003">
    <property type="protein sequence ID" value="KAF7732290.1"/>
    <property type="molecule type" value="Genomic_DNA"/>
</dbReference>
<feature type="compositionally biased region" description="Basic and acidic residues" evidence="12">
    <location>
        <begin position="512"/>
        <end position="528"/>
    </location>
</feature>
<feature type="region of interest" description="Disordered" evidence="12">
    <location>
        <begin position="739"/>
        <end position="776"/>
    </location>
</feature>
<evidence type="ECO:0000256" key="9">
    <source>
        <dbReference type="ARBA" id="ARBA00023203"/>
    </source>
</evidence>
<evidence type="ECO:0000313" key="15">
    <source>
        <dbReference type="Proteomes" id="UP000605846"/>
    </source>
</evidence>
<dbReference type="PANTHER" id="PTHR15735">
    <property type="entry name" value="FCH AND DOUBLE SH3 DOMAINS PROTEIN"/>
    <property type="match status" value="1"/>
</dbReference>
<dbReference type="GO" id="GO:0003779">
    <property type="term" value="F:actin binding"/>
    <property type="evidence" value="ECO:0007669"/>
    <property type="project" value="UniProtKB-KW"/>
</dbReference>
<evidence type="ECO:0000256" key="8">
    <source>
        <dbReference type="ARBA" id="ARBA00022753"/>
    </source>
</evidence>
<evidence type="ECO:0000256" key="3">
    <source>
        <dbReference type="ARBA" id="ARBA00004413"/>
    </source>
</evidence>
<gene>
    <name evidence="14" type="primary">SLA1_2</name>
    <name evidence="14" type="ORF">EC973_005185</name>
</gene>
<evidence type="ECO:0000256" key="12">
    <source>
        <dbReference type="SAM" id="MobiDB-lite"/>
    </source>
</evidence>
<feature type="region of interest" description="Disordered" evidence="12">
    <location>
        <begin position="672"/>
        <end position="691"/>
    </location>
</feature>
<comment type="caution">
    <text evidence="14">The sequence shown here is derived from an EMBL/GenBank/DDBJ whole genome shotgun (WGS) entry which is preliminary data.</text>
</comment>
<dbReference type="PRINTS" id="PR00452">
    <property type="entry name" value="SH3DOMAIN"/>
</dbReference>
<feature type="compositionally biased region" description="Polar residues" evidence="12">
    <location>
        <begin position="1150"/>
        <end position="1161"/>
    </location>
</feature>
<dbReference type="PANTHER" id="PTHR15735:SF21">
    <property type="entry name" value="PROTEIN NERVOUS WRECK"/>
    <property type="match status" value="1"/>
</dbReference>
<dbReference type="GO" id="GO:0006897">
    <property type="term" value="P:endocytosis"/>
    <property type="evidence" value="ECO:0007669"/>
    <property type="project" value="UniProtKB-KW"/>
</dbReference>
<dbReference type="Gene3D" id="2.30.30.700">
    <property type="entry name" value="SLA1 homology domain 1"/>
    <property type="match status" value="1"/>
</dbReference>
<evidence type="ECO:0000256" key="4">
    <source>
        <dbReference type="ARBA" id="ARBA00007948"/>
    </source>
</evidence>
<dbReference type="GO" id="GO:0005886">
    <property type="term" value="C:plasma membrane"/>
    <property type="evidence" value="ECO:0007669"/>
    <property type="project" value="UniProtKB-SubCell"/>
</dbReference>
<comment type="similarity">
    <text evidence="4">Belongs to the SLA1 family.</text>
</comment>